<dbReference type="EMBL" id="JACIJE010000002">
    <property type="protein sequence ID" value="MBB5688682.1"/>
    <property type="molecule type" value="Genomic_DNA"/>
</dbReference>
<keyword evidence="4" id="KW-1185">Reference proteome</keyword>
<dbReference type="SUPFAM" id="SSF53850">
    <property type="entry name" value="Periplasmic binding protein-like II"/>
    <property type="match status" value="1"/>
</dbReference>
<feature type="chain" id="PRO_5032873170" evidence="2">
    <location>
        <begin position="20"/>
        <end position="330"/>
    </location>
</feature>
<dbReference type="Pfam" id="PF03401">
    <property type="entry name" value="TctC"/>
    <property type="match status" value="1"/>
</dbReference>
<evidence type="ECO:0000256" key="1">
    <source>
        <dbReference type="ARBA" id="ARBA00006987"/>
    </source>
</evidence>
<dbReference type="Gene3D" id="3.40.190.10">
    <property type="entry name" value="Periplasmic binding protein-like II"/>
    <property type="match status" value="1"/>
</dbReference>
<dbReference type="CDD" id="cd07012">
    <property type="entry name" value="PBP2_Bug_TTT"/>
    <property type="match status" value="1"/>
</dbReference>
<comment type="similarity">
    <text evidence="1">Belongs to the UPF0065 (bug) family.</text>
</comment>
<gene>
    <name evidence="3" type="ORF">FHS88_000798</name>
</gene>
<evidence type="ECO:0000313" key="4">
    <source>
        <dbReference type="Proteomes" id="UP000562254"/>
    </source>
</evidence>
<dbReference type="PANTHER" id="PTHR42928:SF5">
    <property type="entry name" value="BLR1237 PROTEIN"/>
    <property type="match status" value="1"/>
</dbReference>
<dbReference type="PIRSF" id="PIRSF017082">
    <property type="entry name" value="YflP"/>
    <property type="match status" value="1"/>
</dbReference>
<comment type="caution">
    <text evidence="3">The sequence shown here is derived from an EMBL/GenBank/DDBJ whole genome shotgun (WGS) entry which is preliminary data.</text>
</comment>
<feature type="signal peptide" evidence="2">
    <location>
        <begin position="1"/>
        <end position="19"/>
    </location>
</feature>
<dbReference type="PANTHER" id="PTHR42928">
    <property type="entry name" value="TRICARBOXYLATE-BINDING PROTEIN"/>
    <property type="match status" value="1"/>
</dbReference>
<dbReference type="AlphaFoldDB" id="A0A840Y215"/>
<name>A0A840Y215_9PROT</name>
<dbReference type="RefSeq" id="WP_184481546.1">
    <property type="nucleotide sequence ID" value="NZ_JAAEDJ010000013.1"/>
</dbReference>
<accession>A0A840Y215</accession>
<dbReference type="Gene3D" id="3.40.190.150">
    <property type="entry name" value="Bordetella uptake gene, domain 1"/>
    <property type="match status" value="1"/>
</dbReference>
<dbReference type="InterPro" id="IPR005064">
    <property type="entry name" value="BUG"/>
</dbReference>
<dbReference type="Proteomes" id="UP000562254">
    <property type="component" value="Unassembled WGS sequence"/>
</dbReference>
<protein>
    <submittedName>
        <fullName evidence="3">Tripartite-type tricarboxylate transporter receptor subunit TctC</fullName>
    </submittedName>
</protein>
<dbReference type="InterPro" id="IPR042100">
    <property type="entry name" value="Bug_dom1"/>
</dbReference>
<proteinExistence type="inferred from homology"/>
<evidence type="ECO:0000313" key="3">
    <source>
        <dbReference type="EMBL" id="MBB5688682.1"/>
    </source>
</evidence>
<organism evidence="3 4">
    <name type="scientific">Neoroseomonas alkaliterrae</name>
    <dbReference type="NCBI Taxonomy" id="1452450"/>
    <lineage>
        <taxon>Bacteria</taxon>
        <taxon>Pseudomonadati</taxon>
        <taxon>Pseudomonadota</taxon>
        <taxon>Alphaproteobacteria</taxon>
        <taxon>Acetobacterales</taxon>
        <taxon>Acetobacteraceae</taxon>
        <taxon>Neoroseomonas</taxon>
    </lineage>
</organism>
<reference evidence="3 4" key="1">
    <citation type="submission" date="2020-08" db="EMBL/GenBank/DDBJ databases">
        <title>Genomic Encyclopedia of Type Strains, Phase IV (KMG-IV): sequencing the most valuable type-strain genomes for metagenomic binning, comparative biology and taxonomic classification.</title>
        <authorList>
            <person name="Goeker M."/>
        </authorList>
    </citation>
    <scope>NUCLEOTIDE SEQUENCE [LARGE SCALE GENOMIC DNA]</scope>
    <source>
        <strain evidence="3 4">DSM 25895</strain>
    </source>
</reference>
<keyword evidence="2" id="KW-0732">Signal</keyword>
<keyword evidence="3" id="KW-0675">Receptor</keyword>
<evidence type="ECO:0000256" key="2">
    <source>
        <dbReference type="SAM" id="SignalP"/>
    </source>
</evidence>
<sequence>MNRRALLGLAATGALAPFAAPRIATAQAAAWPSRGPIRLVAQFPPGGLVDTVSRLMAPVMTQALGQNVVVENRAGAGGVIGTDYVAKQPADGYTLLVSHASVHVFSTATMPTLPFHPISDFTHMGLLVEAPNVLLVRAQSPFRTLDEYIAAARARPVRFGSSGIGSAPHLLGAMLSSEASAPNLDHVPYRGSAPAMQDLMANQIESMIDPITTNVQLMRDGVLRALAVSSPQRLPAFPNVPTFAELGFRKLTSAQWLGLSGPRNLPQPVVERLTALIPSLLTRPELVARFEELQTLPRNPSLYGADFTALIQQQINDWSAVARQFNIVVT</sequence>